<evidence type="ECO:0000256" key="6">
    <source>
        <dbReference type="SAM" id="Phobius"/>
    </source>
</evidence>
<keyword evidence="4 6" id="KW-1133">Transmembrane helix</keyword>
<feature type="transmembrane region" description="Helical" evidence="6">
    <location>
        <begin position="385"/>
        <end position="408"/>
    </location>
</feature>
<dbReference type="FunFam" id="1.20.1740.10:FF:000039">
    <property type="entry name" value="Neutral amino acid transporter (Eurofung)"/>
    <property type="match status" value="1"/>
</dbReference>
<evidence type="ECO:0000313" key="9">
    <source>
        <dbReference type="Proteomes" id="UP001152649"/>
    </source>
</evidence>
<feature type="transmembrane region" description="Helical" evidence="6">
    <location>
        <begin position="190"/>
        <end position="212"/>
    </location>
</feature>
<feature type="transmembrane region" description="Helical" evidence="6">
    <location>
        <begin position="79"/>
        <end position="103"/>
    </location>
</feature>
<feature type="transmembrane region" description="Helical" evidence="6">
    <location>
        <begin position="355"/>
        <end position="379"/>
    </location>
</feature>
<evidence type="ECO:0000256" key="2">
    <source>
        <dbReference type="ARBA" id="ARBA00008066"/>
    </source>
</evidence>
<feature type="transmembrane region" description="Helical" evidence="6">
    <location>
        <begin position="274"/>
        <end position="295"/>
    </location>
</feature>
<dbReference type="EMBL" id="CAJVPG010000077">
    <property type="protein sequence ID" value="CAG8312506.1"/>
    <property type="molecule type" value="Genomic_DNA"/>
</dbReference>
<dbReference type="AlphaFoldDB" id="A0A9W4IIL1"/>
<dbReference type="PANTHER" id="PTHR22950">
    <property type="entry name" value="AMINO ACID TRANSPORTER"/>
    <property type="match status" value="1"/>
</dbReference>
<sequence>MSASNVKVSDNMETKDLERLNRPASKTTSVPGTTMDAVFGEMTEDGPNYRGLGWFATSILMTKTMIGLGVLSIPAAFDVLGIIPGVICLLAIATITIWSMFVVGTFKLNHPEVYAIDDVGHKLFGATGRAIFGATFCIYWIFVSGSGKLSISIALNAISTHGTCTSVFVAVAAIVTFILTSIRTLARISWIAWVGLFSIMGAILTLTIAVGVQDRPASAPQQGAWKSDYELFKKPSFLEAVSAISAMVFAYSGTSAFFAIVAEMRDPRHYARSLTICQTIVTGTFLSIGVVVYYFCGSFVASPALGSAGALMKKVTYGLAIPGLFASTIILSHISSKYIFVRLLQGSHHLTANSFRHWATWLGCTFGATVTAYIIASAIPVFNDLVSLVGALLGTLMSFQPMGCMWLYDNWRRNNSERTAAWYFMVAWSMFVILSGTFLMIAGTYGSVVQVVNSYKLSGGSAAWSCVDNSDSV</sequence>
<proteinExistence type="inferred from homology"/>
<dbReference type="Gene3D" id="1.20.1740.10">
    <property type="entry name" value="Amino acid/polyamine transporter I"/>
    <property type="match status" value="1"/>
</dbReference>
<keyword evidence="3 6" id="KW-0812">Transmembrane</keyword>
<evidence type="ECO:0000256" key="4">
    <source>
        <dbReference type="ARBA" id="ARBA00022989"/>
    </source>
</evidence>
<protein>
    <recommendedName>
        <fullName evidence="7">Amino acid transporter transmembrane domain-containing protein</fullName>
    </recommendedName>
</protein>
<dbReference type="Pfam" id="PF01490">
    <property type="entry name" value="Aa_trans"/>
    <property type="match status" value="1"/>
</dbReference>
<dbReference type="Proteomes" id="UP001152649">
    <property type="component" value="Unassembled WGS sequence"/>
</dbReference>
<organism evidence="8 9">
    <name type="scientific">Penicillium salamii</name>
    <dbReference type="NCBI Taxonomy" id="1612424"/>
    <lineage>
        <taxon>Eukaryota</taxon>
        <taxon>Fungi</taxon>
        <taxon>Dikarya</taxon>
        <taxon>Ascomycota</taxon>
        <taxon>Pezizomycotina</taxon>
        <taxon>Eurotiomycetes</taxon>
        <taxon>Eurotiomycetidae</taxon>
        <taxon>Eurotiales</taxon>
        <taxon>Aspergillaceae</taxon>
        <taxon>Penicillium</taxon>
    </lineage>
</organism>
<feature type="transmembrane region" description="Helical" evidence="6">
    <location>
        <begin position="240"/>
        <end position="262"/>
    </location>
</feature>
<keyword evidence="5 6" id="KW-0472">Membrane</keyword>
<accession>A0A9W4IIL1</accession>
<feature type="transmembrane region" description="Helical" evidence="6">
    <location>
        <begin position="154"/>
        <end position="178"/>
    </location>
</feature>
<feature type="transmembrane region" description="Helical" evidence="6">
    <location>
        <begin position="52"/>
        <end position="73"/>
    </location>
</feature>
<gene>
    <name evidence="8" type="ORF">PSALAMII_LOCUS2156</name>
</gene>
<dbReference type="GO" id="GO:0015179">
    <property type="term" value="F:L-amino acid transmembrane transporter activity"/>
    <property type="evidence" value="ECO:0007669"/>
    <property type="project" value="TreeGrafter"/>
</dbReference>
<dbReference type="PANTHER" id="PTHR22950:SF683">
    <property type="entry name" value="AMINO ACID TRANSPORTER (EUROFUNG)"/>
    <property type="match status" value="1"/>
</dbReference>
<evidence type="ECO:0000259" key="7">
    <source>
        <dbReference type="Pfam" id="PF01490"/>
    </source>
</evidence>
<evidence type="ECO:0000313" key="8">
    <source>
        <dbReference type="EMBL" id="CAG8312506.1"/>
    </source>
</evidence>
<dbReference type="OrthoDB" id="40134at2759"/>
<evidence type="ECO:0000256" key="5">
    <source>
        <dbReference type="ARBA" id="ARBA00023136"/>
    </source>
</evidence>
<dbReference type="GO" id="GO:0016020">
    <property type="term" value="C:membrane"/>
    <property type="evidence" value="ECO:0007669"/>
    <property type="project" value="UniProtKB-SubCell"/>
</dbReference>
<feature type="domain" description="Amino acid transporter transmembrane" evidence="7">
    <location>
        <begin position="52"/>
        <end position="448"/>
    </location>
</feature>
<dbReference type="InterPro" id="IPR013057">
    <property type="entry name" value="AA_transpt_TM"/>
</dbReference>
<reference evidence="8" key="1">
    <citation type="submission" date="2021-07" db="EMBL/GenBank/DDBJ databases">
        <authorList>
            <person name="Branca A.L. A."/>
        </authorList>
    </citation>
    <scope>NUCLEOTIDE SEQUENCE</scope>
</reference>
<keyword evidence="9" id="KW-1185">Reference proteome</keyword>
<evidence type="ECO:0000256" key="3">
    <source>
        <dbReference type="ARBA" id="ARBA00022692"/>
    </source>
</evidence>
<comment type="similarity">
    <text evidence="2">Belongs to the amino acid/polyamine transporter 2 family.</text>
</comment>
<evidence type="ECO:0000256" key="1">
    <source>
        <dbReference type="ARBA" id="ARBA00004141"/>
    </source>
</evidence>
<feature type="transmembrane region" description="Helical" evidence="6">
    <location>
        <begin position="315"/>
        <end position="334"/>
    </location>
</feature>
<feature type="transmembrane region" description="Helical" evidence="6">
    <location>
        <begin position="420"/>
        <end position="445"/>
    </location>
</feature>
<name>A0A9W4IIL1_9EURO</name>
<comment type="caution">
    <text evidence="8">The sequence shown here is derived from an EMBL/GenBank/DDBJ whole genome shotgun (WGS) entry which is preliminary data.</text>
</comment>
<comment type="subcellular location">
    <subcellularLocation>
        <location evidence="1">Membrane</location>
        <topology evidence="1">Multi-pass membrane protein</topology>
    </subcellularLocation>
</comment>
<feature type="transmembrane region" description="Helical" evidence="6">
    <location>
        <begin position="123"/>
        <end position="142"/>
    </location>
</feature>